<proteinExistence type="predicted"/>
<keyword evidence="4" id="KW-1185">Reference proteome</keyword>
<dbReference type="AlphaFoldDB" id="A0A8K0W0B0"/>
<name>A0A8K0W0B0_9PLEO</name>
<evidence type="ECO:0000256" key="2">
    <source>
        <dbReference type="SAM" id="Phobius"/>
    </source>
</evidence>
<dbReference type="InterPro" id="IPR010640">
    <property type="entry name" value="Low_temperature_requirement_A"/>
</dbReference>
<feature type="transmembrane region" description="Helical" evidence="2">
    <location>
        <begin position="358"/>
        <end position="377"/>
    </location>
</feature>
<feature type="transmembrane region" description="Helical" evidence="2">
    <location>
        <begin position="606"/>
        <end position="624"/>
    </location>
</feature>
<evidence type="ECO:0000256" key="1">
    <source>
        <dbReference type="SAM" id="MobiDB-lite"/>
    </source>
</evidence>
<feature type="transmembrane region" description="Helical" evidence="2">
    <location>
        <begin position="175"/>
        <end position="195"/>
    </location>
</feature>
<gene>
    <name evidence="3" type="ORF">FB567DRAFT_308301</name>
</gene>
<feature type="transmembrane region" description="Helical" evidence="2">
    <location>
        <begin position="207"/>
        <end position="227"/>
    </location>
</feature>
<dbReference type="PANTHER" id="PTHR42101">
    <property type="entry name" value="CHROMOSOME 16, WHOLE GENOME SHOTGUN SEQUENCE"/>
    <property type="match status" value="1"/>
</dbReference>
<dbReference type="OrthoDB" id="3177213at2759"/>
<reference evidence="3" key="1">
    <citation type="journal article" date="2021" name="Nat. Commun.">
        <title>Genetic determinants of endophytism in the Arabidopsis root mycobiome.</title>
        <authorList>
            <person name="Mesny F."/>
            <person name="Miyauchi S."/>
            <person name="Thiergart T."/>
            <person name="Pickel B."/>
            <person name="Atanasova L."/>
            <person name="Karlsson M."/>
            <person name="Huettel B."/>
            <person name="Barry K.W."/>
            <person name="Haridas S."/>
            <person name="Chen C."/>
            <person name="Bauer D."/>
            <person name="Andreopoulos W."/>
            <person name="Pangilinan J."/>
            <person name="LaButti K."/>
            <person name="Riley R."/>
            <person name="Lipzen A."/>
            <person name="Clum A."/>
            <person name="Drula E."/>
            <person name="Henrissat B."/>
            <person name="Kohler A."/>
            <person name="Grigoriev I.V."/>
            <person name="Martin F.M."/>
            <person name="Hacquard S."/>
        </authorList>
    </citation>
    <scope>NUCLEOTIDE SEQUENCE</scope>
    <source>
        <strain evidence="3">MPI-SDFR-AT-0120</strain>
    </source>
</reference>
<feature type="transmembrane region" description="Helical" evidence="2">
    <location>
        <begin position="286"/>
        <end position="308"/>
    </location>
</feature>
<evidence type="ECO:0000313" key="3">
    <source>
        <dbReference type="EMBL" id="KAH7089719.1"/>
    </source>
</evidence>
<organism evidence="3 4">
    <name type="scientific">Paraphoma chrysanthemicola</name>
    <dbReference type="NCBI Taxonomy" id="798071"/>
    <lineage>
        <taxon>Eukaryota</taxon>
        <taxon>Fungi</taxon>
        <taxon>Dikarya</taxon>
        <taxon>Ascomycota</taxon>
        <taxon>Pezizomycotina</taxon>
        <taxon>Dothideomycetes</taxon>
        <taxon>Pleosporomycetidae</taxon>
        <taxon>Pleosporales</taxon>
        <taxon>Pleosporineae</taxon>
        <taxon>Phaeosphaeriaceae</taxon>
        <taxon>Paraphoma</taxon>
    </lineage>
</organism>
<accession>A0A8K0W0B0</accession>
<comment type="caution">
    <text evidence="3">The sequence shown here is derived from an EMBL/GenBank/DDBJ whole genome shotgun (WGS) entry which is preliminary data.</text>
</comment>
<dbReference type="EMBL" id="JAGMVJ010000006">
    <property type="protein sequence ID" value="KAH7089719.1"/>
    <property type="molecule type" value="Genomic_DNA"/>
</dbReference>
<keyword evidence="2" id="KW-0812">Transmembrane</keyword>
<evidence type="ECO:0000313" key="4">
    <source>
        <dbReference type="Proteomes" id="UP000813461"/>
    </source>
</evidence>
<protein>
    <submittedName>
        <fullName evidence="3">Bacterial low temperature requirement A protein-domain-containing protein</fullName>
    </submittedName>
</protein>
<keyword evidence="2" id="KW-0472">Membrane</keyword>
<feature type="transmembrane region" description="Helical" evidence="2">
    <location>
        <begin position="314"/>
        <end position="337"/>
    </location>
</feature>
<feature type="transmembrane region" description="Helical" evidence="2">
    <location>
        <begin position="539"/>
        <end position="560"/>
    </location>
</feature>
<feature type="compositionally biased region" description="Basic and acidic residues" evidence="1">
    <location>
        <begin position="40"/>
        <end position="51"/>
    </location>
</feature>
<sequence>MGHEAHHHEDKLKLGFFASPLHQHQPSAPAHEVDPSADLGRPEKTQHHGSVDSDPEASLPEFENMDESLHDNPAFHRHAEATTHELFYDLFFVANLTTFTSMLEINDRHSLTGYVGFFSLLWLTWYQVSLYDVRFSSDSVFERCAKAIHFGCMVGFAVIGPQWKPGQDIADYKIYKAFGLMLMVSRLTLFCQYGVTLCFTKKYKKTIVPLSMVMAWTLLAAALYGALTPTFPKTLFDAQGYEVAQKSNVYIAWYVIAISETILTVTVSCVWRIISFKGTHMVQRMSLLTLIILGEGIIVICKSISKIVKNEYLWTLAVVGQIVAAVCIIYFLYMLYFDRLQEDHFGSIKQQIWSFLHFPLHITLVLVLQGVSLLIIWRQAVEALNSLYASWAPALTWLEFGGTVDPETYFGTYMSNIGENNVTAGMAFADYLNATCYAQVYDYIPKGVDASKEIKTVASAWTDIQQGLDNYLADDTNTTASTQLATGINAMTSAAYKTLFDTFSVTVAKSKSKKVAAGEKEVPDLYKTQMQYYKIFDLILSYTFIAGGLALILTATLGFLSLPKHQRRAGNIVRLAITAAAGLGLALVSLIRYSETHMYDYLGSSWMIPTICLTLFFCVVVDHAQKPKKKAH</sequence>
<feature type="region of interest" description="Disordered" evidence="1">
    <location>
        <begin position="23"/>
        <end position="59"/>
    </location>
</feature>
<feature type="transmembrane region" description="Helical" evidence="2">
    <location>
        <begin position="572"/>
        <end position="594"/>
    </location>
</feature>
<keyword evidence="2" id="KW-1133">Transmembrane helix</keyword>
<feature type="transmembrane region" description="Helical" evidence="2">
    <location>
        <begin position="111"/>
        <end position="133"/>
    </location>
</feature>
<dbReference type="Pfam" id="PF06772">
    <property type="entry name" value="LtrA"/>
    <property type="match status" value="1"/>
</dbReference>
<dbReference type="Proteomes" id="UP000813461">
    <property type="component" value="Unassembled WGS sequence"/>
</dbReference>
<dbReference type="PANTHER" id="PTHR42101:SF1">
    <property type="entry name" value="LOW TEMPERATURE REQUIREMENT A"/>
    <property type="match status" value="1"/>
</dbReference>
<feature type="transmembrane region" description="Helical" evidence="2">
    <location>
        <begin position="251"/>
        <end position="274"/>
    </location>
</feature>